<evidence type="ECO:0000256" key="5">
    <source>
        <dbReference type="ARBA" id="ARBA00022989"/>
    </source>
</evidence>
<protein>
    <submittedName>
        <fullName evidence="9">ABC transporter permease</fullName>
    </submittedName>
</protein>
<name>A0ABW3D7K9_9BACL</name>
<evidence type="ECO:0000256" key="7">
    <source>
        <dbReference type="RuleBase" id="RU363032"/>
    </source>
</evidence>
<feature type="transmembrane region" description="Helical" evidence="7">
    <location>
        <begin position="98"/>
        <end position="118"/>
    </location>
</feature>
<dbReference type="CDD" id="cd06261">
    <property type="entry name" value="TM_PBP2"/>
    <property type="match status" value="1"/>
</dbReference>
<keyword evidence="3" id="KW-1003">Cell membrane</keyword>
<feature type="transmembrane region" description="Helical" evidence="7">
    <location>
        <begin position="289"/>
        <end position="310"/>
    </location>
</feature>
<comment type="caution">
    <text evidence="9">The sequence shown here is derived from an EMBL/GenBank/DDBJ whole genome shotgun (WGS) entry which is preliminary data.</text>
</comment>
<evidence type="ECO:0000313" key="10">
    <source>
        <dbReference type="Proteomes" id="UP001597120"/>
    </source>
</evidence>
<reference evidence="10" key="1">
    <citation type="journal article" date="2019" name="Int. J. Syst. Evol. Microbiol.">
        <title>The Global Catalogue of Microorganisms (GCM) 10K type strain sequencing project: providing services to taxonomists for standard genome sequencing and annotation.</title>
        <authorList>
            <consortium name="The Broad Institute Genomics Platform"/>
            <consortium name="The Broad Institute Genome Sequencing Center for Infectious Disease"/>
            <person name="Wu L."/>
            <person name="Ma J."/>
        </authorList>
    </citation>
    <scope>NUCLEOTIDE SEQUENCE [LARGE SCALE GENOMIC DNA]</scope>
    <source>
        <strain evidence="10">CCUG 57263</strain>
    </source>
</reference>
<keyword evidence="10" id="KW-1185">Reference proteome</keyword>
<feature type="transmembrane region" description="Helical" evidence="7">
    <location>
        <begin position="232"/>
        <end position="257"/>
    </location>
</feature>
<dbReference type="RefSeq" id="WP_379287819.1">
    <property type="nucleotide sequence ID" value="NZ_JBHTIU010000030.1"/>
</dbReference>
<dbReference type="SUPFAM" id="SSF161098">
    <property type="entry name" value="MetI-like"/>
    <property type="match status" value="1"/>
</dbReference>
<dbReference type="PROSITE" id="PS50928">
    <property type="entry name" value="ABC_TM1"/>
    <property type="match status" value="1"/>
</dbReference>
<accession>A0ABW3D7K9</accession>
<evidence type="ECO:0000256" key="6">
    <source>
        <dbReference type="ARBA" id="ARBA00023136"/>
    </source>
</evidence>
<keyword evidence="5 7" id="KW-1133">Transmembrane helix</keyword>
<feature type="transmembrane region" description="Helical" evidence="7">
    <location>
        <begin position="29"/>
        <end position="48"/>
    </location>
</feature>
<evidence type="ECO:0000259" key="8">
    <source>
        <dbReference type="PROSITE" id="PS50928"/>
    </source>
</evidence>
<keyword evidence="4 7" id="KW-0812">Transmembrane</keyword>
<dbReference type="Proteomes" id="UP001597120">
    <property type="component" value="Unassembled WGS sequence"/>
</dbReference>
<organism evidence="9 10">
    <name type="scientific">Paenibacillus residui</name>
    <dbReference type="NCBI Taxonomy" id="629724"/>
    <lineage>
        <taxon>Bacteria</taxon>
        <taxon>Bacillati</taxon>
        <taxon>Bacillota</taxon>
        <taxon>Bacilli</taxon>
        <taxon>Bacillales</taxon>
        <taxon>Paenibacillaceae</taxon>
        <taxon>Paenibacillus</taxon>
    </lineage>
</organism>
<feature type="domain" description="ABC transmembrane type-1" evidence="8">
    <location>
        <begin position="94"/>
        <end position="310"/>
    </location>
</feature>
<dbReference type="InterPro" id="IPR050809">
    <property type="entry name" value="UgpAE/MalFG_permease"/>
</dbReference>
<evidence type="ECO:0000313" key="9">
    <source>
        <dbReference type="EMBL" id="MFD0869445.1"/>
    </source>
</evidence>
<keyword evidence="6 7" id="KW-0472">Membrane</keyword>
<evidence type="ECO:0000256" key="2">
    <source>
        <dbReference type="ARBA" id="ARBA00022448"/>
    </source>
</evidence>
<dbReference type="Pfam" id="PF00528">
    <property type="entry name" value="BPD_transp_1"/>
    <property type="match status" value="1"/>
</dbReference>
<dbReference type="PANTHER" id="PTHR43227">
    <property type="entry name" value="BLL4140 PROTEIN"/>
    <property type="match status" value="1"/>
</dbReference>
<dbReference type="Gene3D" id="1.10.3720.10">
    <property type="entry name" value="MetI-like"/>
    <property type="match status" value="1"/>
</dbReference>
<dbReference type="InterPro" id="IPR000515">
    <property type="entry name" value="MetI-like"/>
</dbReference>
<evidence type="ECO:0000256" key="1">
    <source>
        <dbReference type="ARBA" id="ARBA00004651"/>
    </source>
</evidence>
<evidence type="ECO:0000256" key="4">
    <source>
        <dbReference type="ARBA" id="ARBA00022692"/>
    </source>
</evidence>
<dbReference type="InterPro" id="IPR035906">
    <property type="entry name" value="MetI-like_sf"/>
</dbReference>
<dbReference type="PANTHER" id="PTHR43227:SF11">
    <property type="entry name" value="BLL4140 PROTEIN"/>
    <property type="match status" value="1"/>
</dbReference>
<evidence type="ECO:0000256" key="3">
    <source>
        <dbReference type="ARBA" id="ARBA00022475"/>
    </source>
</evidence>
<comment type="similarity">
    <text evidence="7">Belongs to the binding-protein-dependent transport system permease family.</text>
</comment>
<sequence>MASPTEVEKIGSAKPAMRKKPMLSRMKPLIANRYLYLMLLPVILYFIIFEYKPMYGAIIAFKDFNPYQGIWDSPWAGFKHFQRFFESYYFWRLLKNTFLMSFYSLIVIFPASITFALLLNEIRIKAFKSVVQTISYLPHFISLIVICGMIIDFTKPDGIINGLLQAIGVIQEPIQFLILPEWFRTIYVGSGLWQSVGWNSIIYLAALSGINPSLYEAAVVDGAGRWKQLIHITIPGIMPTVLILLILNVGTLLNVGWDKIILLYNPATYDTADVISTFVYRRGIMEADYSFSAAVGLFNSVINFSLLVIANRISRKTTESSLW</sequence>
<feature type="transmembrane region" description="Helical" evidence="7">
    <location>
        <begin position="130"/>
        <end position="151"/>
    </location>
</feature>
<keyword evidence="2 7" id="KW-0813">Transport</keyword>
<comment type="subcellular location">
    <subcellularLocation>
        <location evidence="1 7">Cell membrane</location>
        <topology evidence="1 7">Multi-pass membrane protein</topology>
    </subcellularLocation>
</comment>
<dbReference type="EMBL" id="JBHTIU010000030">
    <property type="protein sequence ID" value="MFD0869445.1"/>
    <property type="molecule type" value="Genomic_DNA"/>
</dbReference>
<proteinExistence type="inferred from homology"/>
<gene>
    <name evidence="9" type="ORF">ACFQ03_09805</name>
</gene>